<name>A0A0N5C679_STREA</name>
<dbReference type="Proteomes" id="UP000046392">
    <property type="component" value="Unplaced"/>
</dbReference>
<sequence>MTSKNTLKLMLIGLILSTCSIFQMGYSNAYVNTSMSEFKIFLNESFKSQDIPLTSYTYYWLWSGILNVWFIGFLLGTCISIPITDIFGRKVGLIFANSLTSISVIIMGTSIFIKSIVLLIIGRILSALSAGIAMSSLILFLQEIAPPNLRGTLSFYAELSFVLTNAIGAFGGMPSVFGGNLPLLIMLALIPSSIVTCLLIFLYETPIFLYSVKKNENDALKSISFYHGTNNKAVQLEFLVNNSSEGQQKLSFKNLKDLFTINYLRKGLILGFLSLQITCSIWPIIYYSADFLMKANVSEELSQLFSTIMLIVSVFATFCGQYAVEKFSRRLLFISVSLINILALTLFWLFDQTRIHTNIDNFKYGCVSAVFLHGISYSFATGPIAWFIEAELIPITHRLLAQTFCLSANHLSALILTFITLPLYNIIGSHTIFLLFVLPSSVSLIWIYKYLPETKGKTSNEVIEMLKID</sequence>
<protein>
    <submittedName>
        <fullName evidence="9">MFS domain-containing protein</fullName>
    </submittedName>
</protein>
<dbReference type="GO" id="GO:0015149">
    <property type="term" value="F:hexose transmembrane transporter activity"/>
    <property type="evidence" value="ECO:0007669"/>
    <property type="project" value="TreeGrafter"/>
</dbReference>
<proteinExistence type="predicted"/>
<feature type="transmembrane region" description="Helical" evidence="5">
    <location>
        <begin position="153"/>
        <end position="177"/>
    </location>
</feature>
<feature type="transmembrane region" description="Helical" evidence="5">
    <location>
        <begin position="91"/>
        <end position="113"/>
    </location>
</feature>
<evidence type="ECO:0000256" key="3">
    <source>
        <dbReference type="ARBA" id="ARBA00022989"/>
    </source>
</evidence>
<dbReference type="AlphaFoldDB" id="A0A0N5C679"/>
<keyword evidence="8" id="KW-1185">Reference proteome</keyword>
<feature type="signal peptide" evidence="6">
    <location>
        <begin position="1"/>
        <end position="21"/>
    </location>
</feature>
<dbReference type="Gene3D" id="1.20.1250.20">
    <property type="entry name" value="MFS general substrate transporter like domains"/>
    <property type="match status" value="1"/>
</dbReference>
<keyword evidence="4 5" id="KW-0472">Membrane</keyword>
<keyword evidence="2 5" id="KW-0812">Transmembrane</keyword>
<dbReference type="InterPro" id="IPR045263">
    <property type="entry name" value="GLUT"/>
</dbReference>
<keyword evidence="6" id="KW-0732">Signal</keyword>
<dbReference type="InterPro" id="IPR005828">
    <property type="entry name" value="MFS_sugar_transport-like"/>
</dbReference>
<feature type="transmembrane region" description="Helical" evidence="5">
    <location>
        <begin position="183"/>
        <end position="203"/>
    </location>
</feature>
<keyword evidence="3 5" id="KW-1133">Transmembrane helix</keyword>
<dbReference type="STRING" id="174720.A0A0N5C679"/>
<dbReference type="GO" id="GO:0016020">
    <property type="term" value="C:membrane"/>
    <property type="evidence" value="ECO:0007669"/>
    <property type="project" value="UniProtKB-SubCell"/>
</dbReference>
<evidence type="ECO:0000256" key="1">
    <source>
        <dbReference type="ARBA" id="ARBA00004141"/>
    </source>
</evidence>
<evidence type="ECO:0000256" key="2">
    <source>
        <dbReference type="ARBA" id="ARBA00022692"/>
    </source>
</evidence>
<accession>A0A0N5C679</accession>
<feature type="transmembrane region" description="Helical" evidence="5">
    <location>
        <begin position="331"/>
        <end position="350"/>
    </location>
</feature>
<feature type="domain" description="Major facilitator superfamily (MFS) profile" evidence="7">
    <location>
        <begin position="13"/>
        <end position="455"/>
    </location>
</feature>
<evidence type="ECO:0000259" key="7">
    <source>
        <dbReference type="PROSITE" id="PS50850"/>
    </source>
</evidence>
<evidence type="ECO:0000256" key="5">
    <source>
        <dbReference type="SAM" id="Phobius"/>
    </source>
</evidence>
<feature type="transmembrane region" description="Helical" evidence="5">
    <location>
        <begin position="59"/>
        <end position="79"/>
    </location>
</feature>
<dbReference type="SUPFAM" id="SSF103473">
    <property type="entry name" value="MFS general substrate transporter"/>
    <property type="match status" value="1"/>
</dbReference>
<dbReference type="PROSITE" id="PS50850">
    <property type="entry name" value="MFS"/>
    <property type="match status" value="1"/>
</dbReference>
<dbReference type="PANTHER" id="PTHR23503:SF108">
    <property type="entry name" value="MAJOR FACILITATOR SUPERFAMILY (MFS) PROFILE DOMAIN-CONTAINING PROTEIN"/>
    <property type="match status" value="1"/>
</dbReference>
<dbReference type="InterPro" id="IPR036259">
    <property type="entry name" value="MFS_trans_sf"/>
</dbReference>
<dbReference type="WBParaSite" id="SPAL_0001345300.1">
    <property type="protein sequence ID" value="SPAL_0001345300.1"/>
    <property type="gene ID" value="SPAL_0001345300"/>
</dbReference>
<reference evidence="9" key="1">
    <citation type="submission" date="2017-02" db="UniProtKB">
        <authorList>
            <consortium name="WormBaseParasite"/>
        </authorList>
    </citation>
    <scope>IDENTIFICATION</scope>
</reference>
<feature type="transmembrane region" description="Helical" evidence="5">
    <location>
        <begin position="301"/>
        <end position="324"/>
    </location>
</feature>
<dbReference type="Pfam" id="PF00083">
    <property type="entry name" value="Sugar_tr"/>
    <property type="match status" value="1"/>
</dbReference>
<evidence type="ECO:0000313" key="8">
    <source>
        <dbReference type="Proteomes" id="UP000046392"/>
    </source>
</evidence>
<feature type="transmembrane region" description="Helical" evidence="5">
    <location>
        <begin position="427"/>
        <end position="448"/>
    </location>
</feature>
<feature type="transmembrane region" description="Helical" evidence="5">
    <location>
        <begin position="362"/>
        <end position="387"/>
    </location>
</feature>
<evidence type="ECO:0000313" key="9">
    <source>
        <dbReference type="WBParaSite" id="SPAL_0001345300.1"/>
    </source>
</evidence>
<feature type="transmembrane region" description="Helical" evidence="5">
    <location>
        <begin position="399"/>
        <end position="421"/>
    </location>
</feature>
<evidence type="ECO:0000256" key="6">
    <source>
        <dbReference type="SAM" id="SignalP"/>
    </source>
</evidence>
<feature type="transmembrane region" description="Helical" evidence="5">
    <location>
        <begin position="268"/>
        <end position="289"/>
    </location>
</feature>
<feature type="chain" id="PRO_5005895525" evidence="6">
    <location>
        <begin position="22"/>
        <end position="469"/>
    </location>
</feature>
<feature type="transmembrane region" description="Helical" evidence="5">
    <location>
        <begin position="119"/>
        <end position="141"/>
    </location>
</feature>
<dbReference type="InterPro" id="IPR020846">
    <property type="entry name" value="MFS_dom"/>
</dbReference>
<dbReference type="PANTHER" id="PTHR23503">
    <property type="entry name" value="SOLUTE CARRIER FAMILY 2"/>
    <property type="match status" value="1"/>
</dbReference>
<comment type="subcellular location">
    <subcellularLocation>
        <location evidence="1">Membrane</location>
        <topology evidence="1">Multi-pass membrane protein</topology>
    </subcellularLocation>
</comment>
<evidence type="ECO:0000256" key="4">
    <source>
        <dbReference type="ARBA" id="ARBA00023136"/>
    </source>
</evidence>
<organism evidence="8 9">
    <name type="scientific">Strongyloides papillosus</name>
    <name type="common">Intestinal threadworm</name>
    <dbReference type="NCBI Taxonomy" id="174720"/>
    <lineage>
        <taxon>Eukaryota</taxon>
        <taxon>Metazoa</taxon>
        <taxon>Ecdysozoa</taxon>
        <taxon>Nematoda</taxon>
        <taxon>Chromadorea</taxon>
        <taxon>Rhabditida</taxon>
        <taxon>Tylenchina</taxon>
        <taxon>Panagrolaimomorpha</taxon>
        <taxon>Strongyloidoidea</taxon>
        <taxon>Strongyloididae</taxon>
        <taxon>Strongyloides</taxon>
    </lineage>
</organism>